<dbReference type="EMBL" id="HBIP01020746">
    <property type="protein sequence ID" value="CAE0497268.1"/>
    <property type="molecule type" value="Transcribed_RNA"/>
</dbReference>
<dbReference type="InterPro" id="IPR036770">
    <property type="entry name" value="Ankyrin_rpt-contain_sf"/>
</dbReference>
<evidence type="ECO:0000256" key="1">
    <source>
        <dbReference type="ARBA" id="ARBA00022737"/>
    </source>
</evidence>
<dbReference type="PROSITE" id="PS50297">
    <property type="entry name" value="ANK_REP_REGION"/>
    <property type="match status" value="1"/>
</dbReference>
<gene>
    <name evidence="4" type="ORF">DTER00134_LOCUS12341</name>
</gene>
<dbReference type="PANTHER" id="PTHR24198">
    <property type="entry name" value="ANKYRIN REPEAT AND PROTEIN KINASE DOMAIN-CONTAINING PROTEIN"/>
    <property type="match status" value="1"/>
</dbReference>
<evidence type="ECO:0008006" key="5">
    <source>
        <dbReference type="Google" id="ProtNLM"/>
    </source>
</evidence>
<proteinExistence type="predicted"/>
<evidence type="ECO:0000256" key="3">
    <source>
        <dbReference type="PROSITE-ProRule" id="PRU00023"/>
    </source>
</evidence>
<accession>A0A7S3VNM9</accession>
<name>A0A7S3VNM9_DUNTE</name>
<evidence type="ECO:0000313" key="4">
    <source>
        <dbReference type="EMBL" id="CAE0497268.1"/>
    </source>
</evidence>
<keyword evidence="2 3" id="KW-0040">ANK repeat</keyword>
<organism evidence="4">
    <name type="scientific">Dunaliella tertiolecta</name>
    <name type="common">Green alga</name>
    <dbReference type="NCBI Taxonomy" id="3047"/>
    <lineage>
        <taxon>Eukaryota</taxon>
        <taxon>Viridiplantae</taxon>
        <taxon>Chlorophyta</taxon>
        <taxon>core chlorophytes</taxon>
        <taxon>Chlorophyceae</taxon>
        <taxon>CS clade</taxon>
        <taxon>Chlamydomonadales</taxon>
        <taxon>Dunaliellaceae</taxon>
        <taxon>Dunaliella</taxon>
    </lineage>
</organism>
<dbReference type="SMART" id="SM00248">
    <property type="entry name" value="ANK"/>
    <property type="match status" value="4"/>
</dbReference>
<dbReference type="SUPFAM" id="SSF48403">
    <property type="entry name" value="Ankyrin repeat"/>
    <property type="match status" value="1"/>
</dbReference>
<evidence type="ECO:0000256" key="2">
    <source>
        <dbReference type="ARBA" id="ARBA00023043"/>
    </source>
</evidence>
<protein>
    <recommendedName>
        <fullName evidence="5">F-box domain-containing protein</fullName>
    </recommendedName>
</protein>
<dbReference type="PROSITE" id="PS50088">
    <property type="entry name" value="ANK_REPEAT"/>
    <property type="match status" value="1"/>
</dbReference>
<sequence length="255" mass="28447">MLLDLQPELLGLVLSNLENQVDVSRCLQSCKSLLALKRDHHLCAQWLIKQRPLQAMILAIESNQQATALHLLKLPCPSCALTAVDNFGDSVLHLAAAAKQENVMVELLRRPECRSMINHRNRNQETPLMVAAENGFLNMVQALTKQEGIDLDAQGRCGHQYWTALHRACRYGHSAVVRALCQSGCDVNSPALNNSWRPLMWACYSGHVECVRALLEHPDVNVMAINSEGMSVFHVKPQYNVAEIESLLFVHLPVS</sequence>
<feature type="repeat" description="ANK" evidence="3">
    <location>
        <begin position="160"/>
        <end position="192"/>
    </location>
</feature>
<dbReference type="Pfam" id="PF12796">
    <property type="entry name" value="Ank_2"/>
    <property type="match status" value="2"/>
</dbReference>
<dbReference type="Gene3D" id="1.25.40.20">
    <property type="entry name" value="Ankyrin repeat-containing domain"/>
    <property type="match status" value="2"/>
</dbReference>
<keyword evidence="1" id="KW-0677">Repeat</keyword>
<dbReference type="PANTHER" id="PTHR24198:SF195">
    <property type="entry name" value="DEATH DOMAIN-CONTAINING PROTEIN"/>
    <property type="match status" value="1"/>
</dbReference>
<reference evidence="4" key="1">
    <citation type="submission" date="2021-01" db="EMBL/GenBank/DDBJ databases">
        <authorList>
            <person name="Corre E."/>
            <person name="Pelletier E."/>
            <person name="Niang G."/>
            <person name="Scheremetjew M."/>
            <person name="Finn R."/>
            <person name="Kale V."/>
            <person name="Holt S."/>
            <person name="Cochrane G."/>
            <person name="Meng A."/>
            <person name="Brown T."/>
            <person name="Cohen L."/>
        </authorList>
    </citation>
    <scope>NUCLEOTIDE SEQUENCE</scope>
    <source>
        <strain evidence="4">CCMP1320</strain>
    </source>
</reference>
<dbReference type="InterPro" id="IPR002110">
    <property type="entry name" value="Ankyrin_rpt"/>
</dbReference>
<dbReference type="AlphaFoldDB" id="A0A7S3VNM9"/>